<sequence length="193" mass="21501">MWLNGPILEGPFQLRDSNLKDQQLSDELDGEEVEVLLNSIGHQSSTSPSQPSSKIFQSQVIPSTPRNFQPVLSIIPSSIPPPSPNPSTSRPAMVSPVRPSPIPKPRNSPMVTSQQLQPVASCSRRKEEHLPFAFPATQVFQKRECWPTQVTREDLNMAKEGQDSVARLFRRVERNSRKVTTYANDRMIAGTAS</sequence>
<accession>A0A9Q3JS14</accession>
<dbReference type="EMBL" id="AVOT02080190">
    <property type="protein sequence ID" value="MBW0567089.1"/>
    <property type="molecule type" value="Genomic_DNA"/>
</dbReference>
<comment type="caution">
    <text evidence="2">The sequence shown here is derived from an EMBL/GenBank/DDBJ whole genome shotgun (WGS) entry which is preliminary data.</text>
</comment>
<reference evidence="2" key="1">
    <citation type="submission" date="2021-03" db="EMBL/GenBank/DDBJ databases">
        <title>Draft genome sequence of rust myrtle Austropuccinia psidii MF-1, a brazilian biotype.</title>
        <authorList>
            <person name="Quecine M.C."/>
            <person name="Pachon D.M.R."/>
            <person name="Bonatelli M.L."/>
            <person name="Correr F.H."/>
            <person name="Franceschini L.M."/>
            <person name="Leite T.F."/>
            <person name="Margarido G.R.A."/>
            <person name="Almeida C.A."/>
            <person name="Ferrarezi J.A."/>
            <person name="Labate C.A."/>
        </authorList>
    </citation>
    <scope>NUCLEOTIDE SEQUENCE</scope>
    <source>
        <strain evidence="2">MF-1</strain>
    </source>
</reference>
<proteinExistence type="predicted"/>
<keyword evidence="3" id="KW-1185">Reference proteome</keyword>
<organism evidence="2 3">
    <name type="scientific">Austropuccinia psidii MF-1</name>
    <dbReference type="NCBI Taxonomy" id="1389203"/>
    <lineage>
        <taxon>Eukaryota</taxon>
        <taxon>Fungi</taxon>
        <taxon>Dikarya</taxon>
        <taxon>Basidiomycota</taxon>
        <taxon>Pucciniomycotina</taxon>
        <taxon>Pucciniomycetes</taxon>
        <taxon>Pucciniales</taxon>
        <taxon>Sphaerophragmiaceae</taxon>
        <taxon>Austropuccinia</taxon>
    </lineage>
</organism>
<gene>
    <name evidence="2" type="ORF">O181_106804</name>
</gene>
<protein>
    <submittedName>
        <fullName evidence="2">Uncharacterized protein</fullName>
    </submittedName>
</protein>
<feature type="region of interest" description="Disordered" evidence="1">
    <location>
        <begin position="77"/>
        <end position="112"/>
    </location>
</feature>
<evidence type="ECO:0000256" key="1">
    <source>
        <dbReference type="SAM" id="MobiDB-lite"/>
    </source>
</evidence>
<dbReference type="Proteomes" id="UP000765509">
    <property type="component" value="Unassembled WGS sequence"/>
</dbReference>
<evidence type="ECO:0000313" key="3">
    <source>
        <dbReference type="Proteomes" id="UP000765509"/>
    </source>
</evidence>
<dbReference type="AlphaFoldDB" id="A0A9Q3JS14"/>
<name>A0A9Q3JS14_9BASI</name>
<evidence type="ECO:0000313" key="2">
    <source>
        <dbReference type="EMBL" id="MBW0567089.1"/>
    </source>
</evidence>